<evidence type="ECO:0000256" key="3">
    <source>
        <dbReference type="ARBA" id="ARBA00022457"/>
    </source>
</evidence>
<protein>
    <recommendedName>
        <fullName evidence="13">8-oxo-dGTP diphosphatase</fullName>
        <ecNumber evidence="12">3.6.1.55</ecNumber>
    </recommendedName>
    <alternativeName>
        <fullName evidence="16">7,8-dihydro-8-oxoguanine-triphosphatase</fullName>
    </alternativeName>
    <alternativeName>
        <fullName evidence="15">Mutator protein MutT</fullName>
    </alternativeName>
    <alternativeName>
        <fullName evidence="14">dGTP pyrophosphohydrolase</fullName>
    </alternativeName>
</protein>
<evidence type="ECO:0000256" key="14">
    <source>
        <dbReference type="ARBA" id="ARBA00041592"/>
    </source>
</evidence>
<evidence type="ECO:0000256" key="8">
    <source>
        <dbReference type="ARBA" id="ARBA00022842"/>
    </source>
</evidence>
<dbReference type="Proteomes" id="UP000059113">
    <property type="component" value="Chromosome"/>
</dbReference>
<keyword evidence="5" id="KW-0479">Metal-binding</keyword>
<dbReference type="Pfam" id="PF00293">
    <property type="entry name" value="NUDIX"/>
    <property type="match status" value="1"/>
</dbReference>
<evidence type="ECO:0000313" key="19">
    <source>
        <dbReference type="Proteomes" id="UP000059113"/>
    </source>
</evidence>
<sequence length="136" mass="15204">MTKIPTWIPVVALALFDADGRILMQQRIAGKHHQGCWEFPGGKVEIGEIPRLALVREISEELAIDIDPTLLDPCGFAEETGKRDIVLFLYTSRQHCGEPRGLDGQEWGWFTPSEAYSLAMAPMDRVLLGQIDGARR</sequence>
<dbReference type="GO" id="GO:0006281">
    <property type="term" value="P:DNA repair"/>
    <property type="evidence" value="ECO:0007669"/>
    <property type="project" value="UniProtKB-KW"/>
</dbReference>
<name>A0A0H4VBV7_9SPHN</name>
<evidence type="ECO:0000256" key="6">
    <source>
        <dbReference type="ARBA" id="ARBA00022763"/>
    </source>
</evidence>
<dbReference type="Gene3D" id="3.90.79.10">
    <property type="entry name" value="Nucleoside Triphosphate Pyrophosphohydrolase"/>
    <property type="match status" value="1"/>
</dbReference>
<feature type="domain" description="Nudix hydrolase" evidence="17">
    <location>
        <begin position="6"/>
        <end position="132"/>
    </location>
</feature>
<keyword evidence="19" id="KW-1185">Reference proteome</keyword>
<dbReference type="EMBL" id="CP011310">
    <property type="protein sequence ID" value="AKQ42137.1"/>
    <property type="molecule type" value="Genomic_DNA"/>
</dbReference>
<evidence type="ECO:0000313" key="18">
    <source>
        <dbReference type="EMBL" id="AKQ42137.1"/>
    </source>
</evidence>
<dbReference type="InterPro" id="IPR015797">
    <property type="entry name" value="NUDIX_hydrolase-like_dom_sf"/>
</dbReference>
<evidence type="ECO:0000256" key="2">
    <source>
        <dbReference type="ARBA" id="ARBA00005582"/>
    </source>
</evidence>
<keyword evidence="6" id="KW-0227">DNA damage</keyword>
<accession>A0A0H4VBV7</accession>
<comment type="catalytic activity">
    <reaction evidence="10">
        <text>8-oxo-dGTP + H2O = 8-oxo-dGMP + diphosphate + H(+)</text>
        <dbReference type="Rhea" id="RHEA:31575"/>
        <dbReference type="ChEBI" id="CHEBI:15377"/>
        <dbReference type="ChEBI" id="CHEBI:15378"/>
        <dbReference type="ChEBI" id="CHEBI:33019"/>
        <dbReference type="ChEBI" id="CHEBI:63224"/>
        <dbReference type="ChEBI" id="CHEBI:77896"/>
        <dbReference type="EC" id="3.6.1.55"/>
    </reaction>
</comment>
<evidence type="ECO:0000259" key="17">
    <source>
        <dbReference type="PROSITE" id="PS51462"/>
    </source>
</evidence>
<keyword evidence="3" id="KW-0515">Mutator protein</keyword>
<evidence type="ECO:0000256" key="15">
    <source>
        <dbReference type="ARBA" id="ARBA00041979"/>
    </source>
</evidence>
<evidence type="ECO:0000256" key="10">
    <source>
        <dbReference type="ARBA" id="ARBA00035861"/>
    </source>
</evidence>
<dbReference type="GO" id="GO:0008413">
    <property type="term" value="F:8-oxo-7,8-dihydroguanosine triphosphate pyrophosphatase activity"/>
    <property type="evidence" value="ECO:0007669"/>
    <property type="project" value="TreeGrafter"/>
</dbReference>
<reference evidence="18 19" key="1">
    <citation type="journal article" date="2015" name="Int. J. Syst. Evol. Microbiol.">
        <title>Erythrobacter atlanticus sp. nov., a bacterium from ocean sediment able to degrade polycyclic aromatic hydrocarbons.</title>
        <authorList>
            <person name="Zhuang L."/>
            <person name="Liu Y."/>
            <person name="Wang L."/>
            <person name="Wang W."/>
            <person name="Shao Z."/>
        </authorList>
    </citation>
    <scope>NUCLEOTIDE SEQUENCE [LARGE SCALE GENOMIC DNA]</scope>
    <source>
        <strain evidence="19">s21-N3</strain>
    </source>
</reference>
<comment type="catalytic activity">
    <reaction evidence="11">
        <text>8-oxo-GTP + H2O = 8-oxo-GMP + diphosphate + H(+)</text>
        <dbReference type="Rhea" id="RHEA:67616"/>
        <dbReference type="ChEBI" id="CHEBI:15377"/>
        <dbReference type="ChEBI" id="CHEBI:15378"/>
        <dbReference type="ChEBI" id="CHEBI:33019"/>
        <dbReference type="ChEBI" id="CHEBI:143553"/>
        <dbReference type="ChEBI" id="CHEBI:145694"/>
    </reaction>
</comment>
<keyword evidence="8" id="KW-0460">Magnesium</keyword>
<keyword evidence="7" id="KW-0378">Hydrolase</keyword>
<reference evidence="19" key="2">
    <citation type="submission" date="2015-04" db="EMBL/GenBank/DDBJ databases">
        <title>The complete genome sequence of Erythrobacter sp. s21-N3.</title>
        <authorList>
            <person name="Zhuang L."/>
            <person name="Liu Y."/>
            <person name="Shao Z."/>
        </authorList>
    </citation>
    <scope>NUCLEOTIDE SEQUENCE [LARGE SCALE GENOMIC DNA]</scope>
    <source>
        <strain evidence="19">s21-N3</strain>
    </source>
</reference>
<evidence type="ECO:0000256" key="13">
    <source>
        <dbReference type="ARBA" id="ARBA00040794"/>
    </source>
</evidence>
<dbReference type="AlphaFoldDB" id="A0A0H4VBV7"/>
<dbReference type="GO" id="GO:0035539">
    <property type="term" value="F:8-oxo-7,8-dihydrodeoxyguanosine triphosphate pyrophosphatase activity"/>
    <property type="evidence" value="ECO:0007669"/>
    <property type="project" value="UniProtKB-EC"/>
</dbReference>
<evidence type="ECO:0000256" key="9">
    <source>
        <dbReference type="ARBA" id="ARBA00023204"/>
    </source>
</evidence>
<evidence type="ECO:0000256" key="1">
    <source>
        <dbReference type="ARBA" id="ARBA00001946"/>
    </source>
</evidence>
<dbReference type="InterPro" id="IPR020476">
    <property type="entry name" value="Nudix_hydrolase"/>
</dbReference>
<evidence type="ECO:0000256" key="11">
    <source>
        <dbReference type="ARBA" id="ARBA00036904"/>
    </source>
</evidence>
<evidence type="ECO:0000256" key="12">
    <source>
        <dbReference type="ARBA" id="ARBA00038905"/>
    </source>
</evidence>
<evidence type="ECO:0000256" key="16">
    <source>
        <dbReference type="ARBA" id="ARBA00042798"/>
    </source>
</evidence>
<dbReference type="STRING" id="1648404.CP97_09075"/>
<comment type="cofactor">
    <cofactor evidence="1">
        <name>Mg(2+)</name>
        <dbReference type="ChEBI" id="CHEBI:18420"/>
    </cofactor>
</comment>
<dbReference type="GO" id="GO:0006260">
    <property type="term" value="P:DNA replication"/>
    <property type="evidence" value="ECO:0007669"/>
    <property type="project" value="UniProtKB-KW"/>
</dbReference>
<dbReference type="InterPro" id="IPR047127">
    <property type="entry name" value="MutT-like"/>
</dbReference>
<keyword evidence="9" id="KW-0234">DNA repair</keyword>
<evidence type="ECO:0000256" key="4">
    <source>
        <dbReference type="ARBA" id="ARBA00022705"/>
    </source>
</evidence>
<dbReference type="EC" id="3.6.1.55" evidence="12"/>
<comment type="similarity">
    <text evidence="2">Belongs to the Nudix hydrolase family.</text>
</comment>
<keyword evidence="4" id="KW-0235">DNA replication</keyword>
<proteinExistence type="inferred from homology"/>
<dbReference type="KEGG" id="ery:CP97_09075"/>
<evidence type="ECO:0000256" key="5">
    <source>
        <dbReference type="ARBA" id="ARBA00022723"/>
    </source>
</evidence>
<dbReference type="SUPFAM" id="SSF55811">
    <property type="entry name" value="Nudix"/>
    <property type="match status" value="1"/>
</dbReference>
<organism evidence="18 19">
    <name type="scientific">Aurantiacibacter atlanticus</name>
    <dbReference type="NCBI Taxonomy" id="1648404"/>
    <lineage>
        <taxon>Bacteria</taxon>
        <taxon>Pseudomonadati</taxon>
        <taxon>Pseudomonadota</taxon>
        <taxon>Alphaproteobacteria</taxon>
        <taxon>Sphingomonadales</taxon>
        <taxon>Erythrobacteraceae</taxon>
        <taxon>Aurantiacibacter</taxon>
    </lineage>
</organism>
<dbReference type="PRINTS" id="PR00502">
    <property type="entry name" value="NUDIXFAMILY"/>
</dbReference>
<dbReference type="GO" id="GO:0044715">
    <property type="term" value="F:8-oxo-dGDP phosphatase activity"/>
    <property type="evidence" value="ECO:0007669"/>
    <property type="project" value="TreeGrafter"/>
</dbReference>
<dbReference type="PANTHER" id="PTHR47707">
    <property type="entry name" value="8-OXO-DGTP DIPHOSPHATASE"/>
    <property type="match status" value="1"/>
</dbReference>
<dbReference type="PROSITE" id="PS51462">
    <property type="entry name" value="NUDIX"/>
    <property type="match status" value="1"/>
</dbReference>
<dbReference type="RefSeq" id="WP_048885662.1">
    <property type="nucleotide sequence ID" value="NZ_CP011310.1"/>
</dbReference>
<dbReference type="PANTHER" id="PTHR47707:SF1">
    <property type="entry name" value="NUDIX HYDROLASE FAMILY PROTEIN"/>
    <property type="match status" value="1"/>
</dbReference>
<gene>
    <name evidence="18" type="ORF">CP97_09075</name>
</gene>
<dbReference type="GO" id="GO:0046872">
    <property type="term" value="F:metal ion binding"/>
    <property type="evidence" value="ECO:0007669"/>
    <property type="project" value="UniProtKB-KW"/>
</dbReference>
<dbReference type="PATRIC" id="fig|1648404.4.peg.1892"/>
<evidence type="ECO:0000256" key="7">
    <source>
        <dbReference type="ARBA" id="ARBA00022801"/>
    </source>
</evidence>
<dbReference type="InterPro" id="IPR000086">
    <property type="entry name" value="NUDIX_hydrolase_dom"/>
</dbReference>
<dbReference type="GO" id="GO:0044716">
    <property type="term" value="F:8-oxo-GDP phosphatase activity"/>
    <property type="evidence" value="ECO:0007669"/>
    <property type="project" value="TreeGrafter"/>
</dbReference>